<proteinExistence type="predicted"/>
<dbReference type="AlphaFoldDB" id="D4YLQ1"/>
<keyword evidence="4" id="KW-1185">Reference proteome</keyword>
<dbReference type="RefSeq" id="WP_005883114.1">
    <property type="nucleotide sequence ID" value="NZ_ADNU01000023.1"/>
</dbReference>
<feature type="transmembrane region" description="Helical" evidence="2">
    <location>
        <begin position="68"/>
        <end position="88"/>
    </location>
</feature>
<name>D4YLQ1_9MICO</name>
<reference evidence="3 4" key="1">
    <citation type="submission" date="2010-04" db="EMBL/GenBank/DDBJ databases">
        <authorList>
            <person name="Qin X."/>
            <person name="Bachman B."/>
            <person name="Battles P."/>
            <person name="Bell A."/>
            <person name="Bess C."/>
            <person name="Bickham C."/>
            <person name="Chaboub L."/>
            <person name="Chen D."/>
            <person name="Coyle M."/>
            <person name="Deiros D.R."/>
            <person name="Dinh H."/>
            <person name="Forbes L."/>
            <person name="Fowler G."/>
            <person name="Francisco L."/>
            <person name="Fu Q."/>
            <person name="Gubbala S."/>
            <person name="Hale W."/>
            <person name="Han Y."/>
            <person name="Hemphill L."/>
            <person name="Highlander S.K."/>
            <person name="Hirani K."/>
            <person name="Hogues M."/>
            <person name="Jackson L."/>
            <person name="Jakkamsetti A."/>
            <person name="Javaid M."/>
            <person name="Jiang H."/>
            <person name="Korchina V."/>
            <person name="Kovar C."/>
            <person name="Lara F."/>
            <person name="Lee S."/>
            <person name="Mata R."/>
            <person name="Mathew T."/>
            <person name="Moen C."/>
            <person name="Morales K."/>
            <person name="Munidasa M."/>
            <person name="Nazareth L."/>
            <person name="Ngo R."/>
            <person name="Nguyen L."/>
            <person name="Okwuonu G."/>
            <person name="Ongeri F."/>
            <person name="Patil S."/>
            <person name="Petrosino J."/>
            <person name="Pham C."/>
            <person name="Pham P."/>
            <person name="Pu L.-L."/>
            <person name="Puazo M."/>
            <person name="Raj R."/>
            <person name="Reid J."/>
            <person name="Rouhana J."/>
            <person name="Saada N."/>
            <person name="Shang Y."/>
            <person name="Simmons D."/>
            <person name="Thornton R."/>
            <person name="Warren J."/>
            <person name="Weissenberger G."/>
            <person name="Zhang J."/>
            <person name="Zhang L."/>
            <person name="Zhou C."/>
            <person name="Zhu D."/>
            <person name="Muzny D."/>
            <person name="Worley K."/>
            <person name="Gibbs R."/>
        </authorList>
    </citation>
    <scope>NUCLEOTIDE SEQUENCE [LARGE SCALE GENOMIC DNA]</scope>
    <source>
        <strain evidence="3 4">ATCC 49030</strain>
    </source>
</reference>
<keyword evidence="2" id="KW-0472">Membrane</keyword>
<feature type="compositionally biased region" description="Low complexity" evidence="1">
    <location>
        <begin position="249"/>
        <end position="258"/>
    </location>
</feature>
<keyword evidence="2" id="KW-1133">Transmembrane helix</keyword>
<dbReference type="EMBL" id="ADNU01000023">
    <property type="protein sequence ID" value="EFG47784.1"/>
    <property type="molecule type" value="Genomic_DNA"/>
</dbReference>
<dbReference type="STRING" id="585530.HMPREF0183_0861"/>
<feature type="transmembrane region" description="Helical" evidence="2">
    <location>
        <begin position="182"/>
        <end position="201"/>
    </location>
</feature>
<organism evidence="3 4">
    <name type="scientific">Brevibacterium mcbrellneri ATCC 49030</name>
    <dbReference type="NCBI Taxonomy" id="585530"/>
    <lineage>
        <taxon>Bacteria</taxon>
        <taxon>Bacillati</taxon>
        <taxon>Actinomycetota</taxon>
        <taxon>Actinomycetes</taxon>
        <taxon>Micrococcales</taxon>
        <taxon>Brevibacteriaceae</taxon>
        <taxon>Brevibacterium</taxon>
    </lineage>
</organism>
<feature type="transmembrane region" description="Helical" evidence="2">
    <location>
        <begin position="94"/>
        <end position="114"/>
    </location>
</feature>
<keyword evidence="2" id="KW-0812">Transmembrane</keyword>
<dbReference type="OrthoDB" id="9857788at2"/>
<feature type="transmembrane region" description="Helical" evidence="2">
    <location>
        <begin position="36"/>
        <end position="59"/>
    </location>
</feature>
<evidence type="ECO:0000313" key="3">
    <source>
        <dbReference type="EMBL" id="EFG47784.1"/>
    </source>
</evidence>
<feature type="transmembrane region" description="Helical" evidence="2">
    <location>
        <begin position="207"/>
        <end position="226"/>
    </location>
</feature>
<evidence type="ECO:0000256" key="2">
    <source>
        <dbReference type="SAM" id="Phobius"/>
    </source>
</evidence>
<protein>
    <submittedName>
        <fullName evidence="3">Uncharacterized protein</fullName>
    </submittedName>
</protein>
<sequence>MNKLYVFTSLTTLFATTSLALYCAVLFFPQEPANPIVNGFGIGLLVLIPGVIACVPYLFHLTHSLHRLTWAGSSLLALVAVGLFTLIIDAESDLWVFFVGQAFVLGGYALTLALEHRSERERRITLTVVRVLGVVAIVLPTIGALSISMPAGFQISAFITPVLLIACAACFGLNVRINGFPVGYALPVVIGVIALLSLAVIESFIVLGVWTLGTMCLSAGMVALAIDSTLPQAAHNANPEEPRTPKPKTPQTTGSTSA</sequence>
<feature type="transmembrane region" description="Helical" evidence="2">
    <location>
        <begin position="153"/>
        <end position="175"/>
    </location>
</feature>
<feature type="region of interest" description="Disordered" evidence="1">
    <location>
        <begin position="234"/>
        <end position="258"/>
    </location>
</feature>
<feature type="transmembrane region" description="Helical" evidence="2">
    <location>
        <begin position="126"/>
        <end position="147"/>
    </location>
</feature>
<evidence type="ECO:0000313" key="4">
    <source>
        <dbReference type="Proteomes" id="UP000005714"/>
    </source>
</evidence>
<comment type="caution">
    <text evidence="3">The sequence shown here is derived from an EMBL/GenBank/DDBJ whole genome shotgun (WGS) entry which is preliminary data.</text>
</comment>
<accession>D4YLQ1</accession>
<dbReference type="Proteomes" id="UP000005714">
    <property type="component" value="Unassembled WGS sequence"/>
</dbReference>
<gene>
    <name evidence="3" type="ORF">HMPREF0183_0861</name>
</gene>
<evidence type="ECO:0000256" key="1">
    <source>
        <dbReference type="SAM" id="MobiDB-lite"/>
    </source>
</evidence>